<accession>A0A6G0XBX1</accession>
<comment type="caution">
    <text evidence="2">The sequence shown here is derived from an EMBL/GenBank/DDBJ whole genome shotgun (WGS) entry which is preliminary data.</text>
</comment>
<sequence length="315" mass="35835">MSRRLISPVEGTFELPELLPRYVFALALSSGMTLTTCFSVFKWKNVRTDAGHGTMFMVFFCWFIWSFASLCRTFVVFTNTKMEDSLEIPAIRYLTIVTEVFFNAISMWFMVATYEFQRRALSPRTDRSHRACLRWYLLIIGGITLSLLFALVAIEHAGTTVVGHDEFDPDEAQALTALILAKLSWVSWGVRCLSVIYPVCIALWLHLRRDRLRMVGLPRALTLIVLFYFILNAPYLIIDTMDTQGHLHLTNERRTILRGLTKTVSYLSGVAISIVMGCAIRGFDSFYHARRSFLSKSIDTSQSVYVMSPAGSQST</sequence>
<proteinExistence type="predicted"/>
<feature type="transmembrane region" description="Helical" evidence="1">
    <location>
        <begin position="90"/>
        <end position="114"/>
    </location>
</feature>
<evidence type="ECO:0000313" key="2">
    <source>
        <dbReference type="EMBL" id="KAF0737646.1"/>
    </source>
</evidence>
<feature type="transmembrane region" description="Helical" evidence="1">
    <location>
        <begin position="135"/>
        <end position="154"/>
    </location>
</feature>
<reference evidence="2 3" key="1">
    <citation type="submission" date="2019-07" db="EMBL/GenBank/DDBJ databases">
        <title>Genomics analysis of Aphanomyces spp. identifies a new class of oomycete effector associated with host adaptation.</title>
        <authorList>
            <person name="Gaulin E."/>
        </authorList>
    </citation>
    <scope>NUCLEOTIDE SEQUENCE [LARGE SCALE GENOMIC DNA]</scope>
    <source>
        <strain evidence="2 3">ATCC 201684</strain>
    </source>
</reference>
<gene>
    <name evidence="2" type="ORF">Ae201684_006313</name>
</gene>
<name>A0A6G0XBX1_9STRA</name>
<organism evidence="2 3">
    <name type="scientific">Aphanomyces euteiches</name>
    <dbReference type="NCBI Taxonomy" id="100861"/>
    <lineage>
        <taxon>Eukaryota</taxon>
        <taxon>Sar</taxon>
        <taxon>Stramenopiles</taxon>
        <taxon>Oomycota</taxon>
        <taxon>Saprolegniomycetes</taxon>
        <taxon>Saprolegniales</taxon>
        <taxon>Verrucalvaceae</taxon>
        <taxon>Aphanomyces</taxon>
    </lineage>
</organism>
<dbReference type="EMBL" id="VJMJ01000083">
    <property type="protein sequence ID" value="KAF0737646.1"/>
    <property type="molecule type" value="Genomic_DNA"/>
</dbReference>
<keyword evidence="1" id="KW-0472">Membrane</keyword>
<dbReference type="AlphaFoldDB" id="A0A6G0XBX1"/>
<feature type="transmembrane region" description="Helical" evidence="1">
    <location>
        <begin position="185"/>
        <end position="205"/>
    </location>
</feature>
<dbReference type="Proteomes" id="UP000481153">
    <property type="component" value="Unassembled WGS sequence"/>
</dbReference>
<evidence type="ECO:0000313" key="3">
    <source>
        <dbReference type="Proteomes" id="UP000481153"/>
    </source>
</evidence>
<keyword evidence="1" id="KW-1133">Transmembrane helix</keyword>
<feature type="transmembrane region" description="Helical" evidence="1">
    <location>
        <begin position="264"/>
        <end position="283"/>
    </location>
</feature>
<dbReference type="VEuPathDB" id="FungiDB:AeMF1_004786"/>
<keyword evidence="1" id="KW-0812">Transmembrane</keyword>
<feature type="transmembrane region" description="Helical" evidence="1">
    <location>
        <begin position="55"/>
        <end position="78"/>
    </location>
</feature>
<evidence type="ECO:0008006" key="4">
    <source>
        <dbReference type="Google" id="ProtNLM"/>
    </source>
</evidence>
<evidence type="ECO:0000256" key="1">
    <source>
        <dbReference type="SAM" id="Phobius"/>
    </source>
</evidence>
<feature type="transmembrane region" description="Helical" evidence="1">
    <location>
        <begin position="22"/>
        <end position="43"/>
    </location>
</feature>
<keyword evidence="3" id="KW-1185">Reference proteome</keyword>
<feature type="transmembrane region" description="Helical" evidence="1">
    <location>
        <begin position="217"/>
        <end position="238"/>
    </location>
</feature>
<protein>
    <recommendedName>
        <fullName evidence="4">Intimal thickness related receptor IRP domain-containing protein</fullName>
    </recommendedName>
</protein>